<sequence>MATSNGVEVSLNFARVAEVVSVRNPKTRAMLRAIATITIKKFLRRFPNGDSGFSGELTGAVLIRKSLKFIKQFLL</sequence>
<gene>
    <name evidence="1" type="ORF">ANSO36C_01260</name>
</gene>
<protein>
    <submittedName>
        <fullName evidence="1">Uncharacterized protein</fullName>
    </submittedName>
</protein>
<evidence type="ECO:0000313" key="1">
    <source>
        <dbReference type="EMBL" id="BDI14324.1"/>
    </source>
</evidence>
<keyword evidence="2" id="KW-1185">Reference proteome</keyword>
<dbReference type="Proteomes" id="UP001055453">
    <property type="component" value="Chromosome"/>
</dbReference>
<accession>A0ABN6PW32</accession>
<reference evidence="1" key="1">
    <citation type="submission" date="2022-04" db="EMBL/GenBank/DDBJ databases">
        <title>Complete genome sequence of a cyanobacterium, Nostoc sp. SO-36, isolated in Antarctica.</title>
        <authorList>
            <person name="Kanesaki Y."/>
            <person name="Effendi D."/>
            <person name="Sakamoto T."/>
            <person name="Ohtani S."/>
            <person name="Awai K."/>
        </authorList>
    </citation>
    <scope>NUCLEOTIDE SEQUENCE</scope>
    <source>
        <strain evidence="1">SO-36</strain>
    </source>
</reference>
<evidence type="ECO:0000313" key="2">
    <source>
        <dbReference type="Proteomes" id="UP001055453"/>
    </source>
</evidence>
<organism evidence="1 2">
    <name type="scientific">Nostoc cf. commune SO-36</name>
    <dbReference type="NCBI Taxonomy" id="449208"/>
    <lineage>
        <taxon>Bacteria</taxon>
        <taxon>Bacillati</taxon>
        <taxon>Cyanobacteriota</taxon>
        <taxon>Cyanophyceae</taxon>
        <taxon>Nostocales</taxon>
        <taxon>Nostocaceae</taxon>
        <taxon>Nostoc</taxon>
    </lineage>
</organism>
<proteinExistence type="predicted"/>
<name>A0ABN6PW32_NOSCO</name>
<dbReference type="EMBL" id="AP025732">
    <property type="protein sequence ID" value="BDI14324.1"/>
    <property type="molecule type" value="Genomic_DNA"/>
</dbReference>